<dbReference type="Gene3D" id="3.40.50.300">
    <property type="entry name" value="P-loop containing nucleotide triphosphate hydrolases"/>
    <property type="match status" value="1"/>
</dbReference>
<evidence type="ECO:0000256" key="4">
    <source>
        <dbReference type="ARBA" id="ARBA00022475"/>
    </source>
</evidence>
<organism evidence="9 10">
    <name type="scientific">Endobacterium cereale</name>
    <dbReference type="NCBI Taxonomy" id="2663029"/>
    <lineage>
        <taxon>Bacteria</taxon>
        <taxon>Pseudomonadati</taxon>
        <taxon>Pseudomonadota</taxon>
        <taxon>Alphaproteobacteria</taxon>
        <taxon>Hyphomicrobiales</taxon>
        <taxon>Rhizobiaceae</taxon>
        <taxon>Endobacterium</taxon>
    </lineage>
</organism>
<dbReference type="CDD" id="cd03257">
    <property type="entry name" value="ABC_NikE_OppD_transporters"/>
    <property type="match status" value="1"/>
</dbReference>
<sequence length="262" mass="28004">MTVALCHIDLLTIHYRGQMNAAVKGLSLDLMSGERLAIVGESGSGKSTFVRALSGLLPAGTVYDGRMQWSEGRSPRLGRDLGFVFQDASSSLNPVLRVGEQVAESARRHLGMTWPQAYGHARELLEHVRIPNAHAVMRAYPHQMSGGQRQRVAIAAAIAGRPSILIADEATSALDTVVQAEIVTLLDELVRKNAMTLIFVTHDIALASNLADRIAVFKDAHLIEIGPVADVLSNPKSGYTKSLIAGHLDLKSPSLIGGASST</sequence>
<evidence type="ECO:0000256" key="3">
    <source>
        <dbReference type="ARBA" id="ARBA00022448"/>
    </source>
</evidence>
<dbReference type="GO" id="GO:0005886">
    <property type="term" value="C:plasma membrane"/>
    <property type="evidence" value="ECO:0007669"/>
    <property type="project" value="UniProtKB-SubCell"/>
</dbReference>
<evidence type="ECO:0000256" key="2">
    <source>
        <dbReference type="ARBA" id="ARBA00005417"/>
    </source>
</evidence>
<comment type="subcellular location">
    <subcellularLocation>
        <location evidence="1">Cell inner membrane</location>
        <topology evidence="1">Peripheral membrane protein</topology>
    </subcellularLocation>
</comment>
<evidence type="ECO:0000256" key="1">
    <source>
        <dbReference type="ARBA" id="ARBA00004417"/>
    </source>
</evidence>
<evidence type="ECO:0000259" key="8">
    <source>
        <dbReference type="PROSITE" id="PS50893"/>
    </source>
</evidence>
<evidence type="ECO:0000313" key="10">
    <source>
        <dbReference type="Proteomes" id="UP000435138"/>
    </source>
</evidence>
<dbReference type="Pfam" id="PF00005">
    <property type="entry name" value="ABC_tran"/>
    <property type="match status" value="1"/>
</dbReference>
<evidence type="ECO:0000256" key="7">
    <source>
        <dbReference type="ARBA" id="ARBA00023136"/>
    </source>
</evidence>
<dbReference type="InterPro" id="IPR003439">
    <property type="entry name" value="ABC_transporter-like_ATP-bd"/>
</dbReference>
<keyword evidence="3" id="KW-0813">Transport</keyword>
<dbReference type="SUPFAM" id="SSF52540">
    <property type="entry name" value="P-loop containing nucleoside triphosphate hydrolases"/>
    <property type="match status" value="1"/>
</dbReference>
<evidence type="ECO:0000256" key="6">
    <source>
        <dbReference type="ARBA" id="ARBA00022840"/>
    </source>
</evidence>
<keyword evidence="10" id="KW-1185">Reference proteome</keyword>
<dbReference type="InterPro" id="IPR003593">
    <property type="entry name" value="AAA+_ATPase"/>
</dbReference>
<dbReference type="InterPro" id="IPR017871">
    <property type="entry name" value="ABC_transporter-like_CS"/>
</dbReference>
<dbReference type="SMART" id="SM00382">
    <property type="entry name" value="AAA"/>
    <property type="match status" value="1"/>
</dbReference>
<keyword evidence="5" id="KW-0547">Nucleotide-binding</keyword>
<keyword evidence="6 9" id="KW-0067">ATP-binding</keyword>
<keyword evidence="4" id="KW-1003">Cell membrane</keyword>
<evidence type="ECO:0000256" key="5">
    <source>
        <dbReference type="ARBA" id="ARBA00022741"/>
    </source>
</evidence>
<gene>
    <name evidence="9" type="ORF">GAO09_14640</name>
</gene>
<dbReference type="GO" id="GO:0016887">
    <property type="term" value="F:ATP hydrolysis activity"/>
    <property type="evidence" value="ECO:0007669"/>
    <property type="project" value="InterPro"/>
</dbReference>
<reference evidence="9 10" key="1">
    <citation type="submission" date="2019-11" db="EMBL/GenBank/DDBJ databases">
        <title>Genome analysis of Rhizobacterium cereale a novel genus and species isolated from maize roots in North Spain.</title>
        <authorList>
            <person name="Menendez E."/>
            <person name="Flores-Felix J.D."/>
            <person name="Ramirez-Bahena M.-H."/>
            <person name="Igual J.M."/>
            <person name="Garcia-Fraile P."/>
            <person name="Peix A."/>
            <person name="Velazquez E."/>
        </authorList>
    </citation>
    <scope>NUCLEOTIDE SEQUENCE [LARGE SCALE GENOMIC DNA]</scope>
    <source>
        <strain evidence="9 10">RZME27</strain>
    </source>
</reference>
<comment type="similarity">
    <text evidence="2">Belongs to the ABC transporter superfamily.</text>
</comment>
<feature type="domain" description="ABC transporter" evidence="8">
    <location>
        <begin position="8"/>
        <end position="244"/>
    </location>
</feature>
<comment type="caution">
    <text evidence="9">The sequence shown here is derived from an EMBL/GenBank/DDBJ whole genome shotgun (WGS) entry which is preliminary data.</text>
</comment>
<dbReference type="PROSITE" id="PS00211">
    <property type="entry name" value="ABC_TRANSPORTER_1"/>
    <property type="match status" value="1"/>
</dbReference>
<protein>
    <submittedName>
        <fullName evidence="9">ATP-binding cassette domain-containing protein</fullName>
    </submittedName>
</protein>
<name>A0A6A8A9A2_9HYPH</name>
<evidence type="ECO:0000313" key="9">
    <source>
        <dbReference type="EMBL" id="MQY47274.1"/>
    </source>
</evidence>
<dbReference type="EMBL" id="WIXI01000044">
    <property type="protein sequence ID" value="MQY47274.1"/>
    <property type="molecule type" value="Genomic_DNA"/>
</dbReference>
<dbReference type="PANTHER" id="PTHR43297:SF2">
    <property type="entry name" value="DIPEPTIDE TRANSPORT ATP-BINDING PROTEIN DPPD"/>
    <property type="match status" value="1"/>
</dbReference>
<proteinExistence type="inferred from homology"/>
<dbReference type="Proteomes" id="UP000435138">
    <property type="component" value="Unassembled WGS sequence"/>
</dbReference>
<dbReference type="AlphaFoldDB" id="A0A6A8A9A2"/>
<accession>A0A6A8A9A2</accession>
<dbReference type="InterPro" id="IPR027417">
    <property type="entry name" value="P-loop_NTPase"/>
</dbReference>
<dbReference type="InterPro" id="IPR050388">
    <property type="entry name" value="ABC_Ni/Peptide_Import"/>
</dbReference>
<dbReference type="GO" id="GO:0005524">
    <property type="term" value="F:ATP binding"/>
    <property type="evidence" value="ECO:0007669"/>
    <property type="project" value="UniProtKB-KW"/>
</dbReference>
<dbReference type="PROSITE" id="PS50893">
    <property type="entry name" value="ABC_TRANSPORTER_2"/>
    <property type="match status" value="1"/>
</dbReference>
<keyword evidence="7" id="KW-0472">Membrane</keyword>
<dbReference type="RefSeq" id="WP_153354742.1">
    <property type="nucleotide sequence ID" value="NZ_JAYKOO010000001.1"/>
</dbReference>
<dbReference type="PANTHER" id="PTHR43297">
    <property type="entry name" value="OLIGOPEPTIDE TRANSPORT ATP-BINDING PROTEIN APPD"/>
    <property type="match status" value="1"/>
</dbReference>